<organism evidence="1 2">
    <name type="scientific">Panicum virgatum</name>
    <name type="common">Blackwell switchgrass</name>
    <dbReference type="NCBI Taxonomy" id="38727"/>
    <lineage>
        <taxon>Eukaryota</taxon>
        <taxon>Viridiplantae</taxon>
        <taxon>Streptophyta</taxon>
        <taxon>Embryophyta</taxon>
        <taxon>Tracheophyta</taxon>
        <taxon>Spermatophyta</taxon>
        <taxon>Magnoliopsida</taxon>
        <taxon>Liliopsida</taxon>
        <taxon>Poales</taxon>
        <taxon>Poaceae</taxon>
        <taxon>PACMAD clade</taxon>
        <taxon>Panicoideae</taxon>
        <taxon>Panicodae</taxon>
        <taxon>Paniceae</taxon>
        <taxon>Panicinae</taxon>
        <taxon>Panicum</taxon>
        <taxon>Panicum sect. Hiantes</taxon>
    </lineage>
</organism>
<reference evidence="1" key="1">
    <citation type="submission" date="2020-05" db="EMBL/GenBank/DDBJ databases">
        <title>WGS assembly of Panicum virgatum.</title>
        <authorList>
            <person name="Lovell J.T."/>
            <person name="Jenkins J."/>
            <person name="Shu S."/>
            <person name="Juenger T.E."/>
            <person name="Schmutz J."/>
        </authorList>
    </citation>
    <scope>NUCLEOTIDE SEQUENCE</scope>
    <source>
        <strain evidence="1">AP13</strain>
    </source>
</reference>
<accession>A0A8T0WWE2</accession>
<sequence>MFWIIHFVLATLEKESLPACSFSTVNTLEVTLPLLFLTCDL</sequence>
<protein>
    <submittedName>
        <fullName evidence="1">Uncharacterized protein</fullName>
    </submittedName>
</protein>
<evidence type="ECO:0000313" key="1">
    <source>
        <dbReference type="EMBL" id="KAG2651108.1"/>
    </source>
</evidence>
<dbReference type="Proteomes" id="UP000823388">
    <property type="component" value="Chromosome 1N"/>
</dbReference>
<comment type="caution">
    <text evidence="1">The sequence shown here is derived from an EMBL/GenBank/DDBJ whole genome shotgun (WGS) entry which is preliminary data.</text>
</comment>
<name>A0A8T0WWE2_PANVG</name>
<keyword evidence="2" id="KW-1185">Reference proteome</keyword>
<proteinExistence type="predicted"/>
<evidence type="ECO:0000313" key="2">
    <source>
        <dbReference type="Proteomes" id="UP000823388"/>
    </source>
</evidence>
<dbReference type="EMBL" id="CM029038">
    <property type="protein sequence ID" value="KAG2651108.1"/>
    <property type="molecule type" value="Genomic_DNA"/>
</dbReference>
<gene>
    <name evidence="1" type="ORF">PVAP13_1NG248719</name>
</gene>
<dbReference type="AlphaFoldDB" id="A0A8T0WWE2"/>